<dbReference type="EMBL" id="AE017220">
    <property type="protein sequence ID" value="AAX64846.1"/>
    <property type="molecule type" value="Genomic_DNA"/>
</dbReference>
<name>Q57R15_SALCH</name>
<accession>Q57R15</accession>
<dbReference type="AlphaFoldDB" id="Q57R15"/>
<dbReference type="KEGG" id="sec:SCH_0940"/>
<dbReference type="Proteomes" id="UP000000538">
    <property type="component" value="Chromosome"/>
</dbReference>
<evidence type="ECO:0000313" key="2">
    <source>
        <dbReference type="Proteomes" id="UP000000538"/>
    </source>
</evidence>
<protein>
    <submittedName>
        <fullName evidence="1">Uncharacterized protein</fullName>
    </submittedName>
</protein>
<evidence type="ECO:0000313" key="1">
    <source>
        <dbReference type="EMBL" id="AAX64846.1"/>
    </source>
</evidence>
<sequence length="66" mass="7039">MAVADAFTLANAYRVAIKRLAYLSGGLFMRVIVDELATLAADKRQRMAGAYAGCRSGAGDSDRQGR</sequence>
<organism evidence="1 2">
    <name type="scientific">Salmonella choleraesuis (strain SC-B67)</name>
    <dbReference type="NCBI Taxonomy" id="321314"/>
    <lineage>
        <taxon>Bacteria</taxon>
        <taxon>Pseudomonadati</taxon>
        <taxon>Pseudomonadota</taxon>
        <taxon>Gammaproteobacteria</taxon>
        <taxon>Enterobacterales</taxon>
        <taxon>Enterobacteriaceae</taxon>
        <taxon>Salmonella</taxon>
    </lineage>
</organism>
<gene>
    <name evidence="1" type="ordered locus">SCH_0940</name>
</gene>
<proteinExistence type="predicted"/>
<reference evidence="1 2" key="1">
    <citation type="journal article" date="2005" name="Nucleic Acids Res.">
        <title>The genome sequence of Salmonella enterica serovar Choleraesuis, a highly invasive and resistant zoonotic pathogen.</title>
        <authorList>
            <person name="Chiu C.H."/>
            <person name="Tang P."/>
            <person name="Chu C."/>
            <person name="Hu S."/>
            <person name="Bao Q."/>
            <person name="Yu J."/>
            <person name="Chou Y.Y."/>
            <person name="Wang H.S."/>
            <person name="Lee Y.S."/>
        </authorList>
    </citation>
    <scope>NUCLEOTIDE SEQUENCE [LARGE SCALE GENOMIC DNA]</scope>
    <source>
        <strain evidence="1 2">SC-B67</strain>
    </source>
</reference>
<dbReference type="HOGENOM" id="CLU_2828640_0_0_6"/>